<dbReference type="Gene3D" id="3.30.60.160">
    <property type="match status" value="1"/>
</dbReference>
<name>A0ABD5W2P6_9EURY</name>
<keyword evidence="4" id="KW-1185">Reference proteome</keyword>
<dbReference type="SMART" id="SM00746">
    <property type="entry name" value="TRASH"/>
    <property type="match status" value="4"/>
</dbReference>
<dbReference type="InterPro" id="IPR011017">
    <property type="entry name" value="TRASH_dom"/>
</dbReference>
<feature type="region of interest" description="Disordered" evidence="1">
    <location>
        <begin position="194"/>
        <end position="222"/>
    </location>
</feature>
<feature type="domain" description="TRASH" evidence="2">
    <location>
        <begin position="171"/>
        <end position="203"/>
    </location>
</feature>
<gene>
    <name evidence="3" type="ORF">ACFQQG_18570</name>
</gene>
<protein>
    <recommendedName>
        <fullName evidence="2">TRASH domain-containing protein</fullName>
    </recommendedName>
</protein>
<feature type="domain" description="TRASH" evidence="2">
    <location>
        <begin position="121"/>
        <end position="153"/>
    </location>
</feature>
<dbReference type="InterPro" id="IPR038603">
    <property type="entry name" value="Znf_FCS_sf"/>
</dbReference>
<evidence type="ECO:0000259" key="2">
    <source>
        <dbReference type="SMART" id="SM00746"/>
    </source>
</evidence>
<dbReference type="EMBL" id="JBHSZI010000003">
    <property type="protein sequence ID" value="MFC7059833.1"/>
    <property type="molecule type" value="Genomic_DNA"/>
</dbReference>
<reference evidence="3 4" key="1">
    <citation type="journal article" date="2019" name="Int. J. Syst. Evol. Microbiol.">
        <title>The Global Catalogue of Microorganisms (GCM) 10K type strain sequencing project: providing services to taxonomists for standard genome sequencing and annotation.</title>
        <authorList>
            <consortium name="The Broad Institute Genomics Platform"/>
            <consortium name="The Broad Institute Genome Sequencing Center for Infectious Disease"/>
            <person name="Wu L."/>
            <person name="Ma J."/>
        </authorList>
    </citation>
    <scope>NUCLEOTIDE SEQUENCE [LARGE SCALE GENOMIC DNA]</scope>
    <source>
        <strain evidence="3 4">JCM 30072</strain>
    </source>
</reference>
<feature type="compositionally biased region" description="Basic and acidic residues" evidence="1">
    <location>
        <begin position="195"/>
        <end position="205"/>
    </location>
</feature>
<accession>A0ABD5W2P6</accession>
<comment type="caution">
    <text evidence="3">The sequence shown here is derived from an EMBL/GenBank/DDBJ whole genome shotgun (WGS) entry which is preliminary data.</text>
</comment>
<evidence type="ECO:0000313" key="4">
    <source>
        <dbReference type="Proteomes" id="UP001596445"/>
    </source>
</evidence>
<organism evidence="3 4">
    <name type="scientific">Halovenus salina</name>
    <dbReference type="NCBI Taxonomy" id="1510225"/>
    <lineage>
        <taxon>Archaea</taxon>
        <taxon>Methanobacteriati</taxon>
        <taxon>Methanobacteriota</taxon>
        <taxon>Stenosarchaea group</taxon>
        <taxon>Halobacteria</taxon>
        <taxon>Halobacteriales</taxon>
        <taxon>Haloarculaceae</taxon>
        <taxon>Halovenus</taxon>
    </lineage>
</organism>
<evidence type="ECO:0000313" key="3">
    <source>
        <dbReference type="EMBL" id="MFC7059833.1"/>
    </source>
</evidence>
<proteinExistence type="predicted"/>
<dbReference type="RefSeq" id="WP_382187229.1">
    <property type="nucleotide sequence ID" value="NZ_JBHSZI010000003.1"/>
</dbReference>
<feature type="domain" description="TRASH" evidence="2">
    <location>
        <begin position="20"/>
        <end position="54"/>
    </location>
</feature>
<evidence type="ECO:0000256" key="1">
    <source>
        <dbReference type="SAM" id="MobiDB-lite"/>
    </source>
</evidence>
<sequence length="222" mass="24923">MKVHHARAHNESIAGEEVGCSRCGTTITRTPYQLKEYEHQFCSEECEKAWRQDFYAGENNPNAGAWVTEKCEWCGETEDIPEWRQDSFRFCSPECRHRFLSEERSGEASWAWGGGKTTIVCGWCGDDAEVTPAVADKRRFCSPECADQWKTEAYTGEGNPSWDGGPETVSCEYCGGDYEIEAASVDNTRFCSPSCHDEWRSENKTGQDSPPGRGAKTATRRA</sequence>
<dbReference type="AlphaFoldDB" id="A0ABD5W2P6"/>
<dbReference type="Proteomes" id="UP001596445">
    <property type="component" value="Unassembled WGS sequence"/>
</dbReference>
<feature type="domain" description="TRASH" evidence="2">
    <location>
        <begin position="71"/>
        <end position="103"/>
    </location>
</feature>